<keyword evidence="3" id="KW-1185">Reference proteome</keyword>
<protein>
    <recommendedName>
        <fullName evidence="4">Small multi-drug export protein</fullName>
    </recommendedName>
</protein>
<keyword evidence="1" id="KW-0472">Membrane</keyword>
<feature type="transmembrane region" description="Helical" evidence="1">
    <location>
        <begin position="84"/>
        <end position="110"/>
    </location>
</feature>
<accession>A0ABS5JY55</accession>
<feature type="transmembrane region" description="Helical" evidence="1">
    <location>
        <begin position="33"/>
        <end position="54"/>
    </location>
</feature>
<keyword evidence="1" id="KW-0812">Transmembrane</keyword>
<evidence type="ECO:0000256" key="1">
    <source>
        <dbReference type="SAM" id="Phobius"/>
    </source>
</evidence>
<sequence length="146" mass="16329">MEELAKYFAVYITGATGIYKGVPLGLALGLSPFTSAICTSSGSISLILILFFAGDKFRNWLIHRFGQKKLETRKKKFTAWMDKYGVATLGLMVTGLIGPILSLLLGMLILTERKKFLFYLIIGIIAWTFALAFLANPIIQWIKQLF</sequence>
<reference evidence="2 3" key="1">
    <citation type="journal article" date="2015" name="Int. J. Syst. Evol. Microbiol.">
        <title>Carboxylicivirga linearis sp. nov., isolated from a sea cucumber culture pond.</title>
        <authorList>
            <person name="Wang F.Q."/>
            <person name="Zhou Y.X."/>
            <person name="Lin X.Z."/>
            <person name="Chen G.J."/>
            <person name="Du Z.J."/>
        </authorList>
    </citation>
    <scope>NUCLEOTIDE SEQUENCE [LARGE SCALE GENOMIC DNA]</scope>
    <source>
        <strain evidence="2 3">FB218</strain>
    </source>
</reference>
<feature type="transmembrane region" description="Helical" evidence="1">
    <location>
        <begin position="116"/>
        <end position="139"/>
    </location>
</feature>
<keyword evidence="1" id="KW-1133">Transmembrane helix</keyword>
<dbReference type="EMBL" id="JAGUCO010000015">
    <property type="protein sequence ID" value="MBS2099778.1"/>
    <property type="molecule type" value="Genomic_DNA"/>
</dbReference>
<gene>
    <name evidence="2" type="ORF">KEM10_15925</name>
</gene>
<evidence type="ECO:0000313" key="2">
    <source>
        <dbReference type="EMBL" id="MBS2099778.1"/>
    </source>
</evidence>
<dbReference type="RefSeq" id="WP_212217022.1">
    <property type="nucleotide sequence ID" value="NZ_JAGUCO010000015.1"/>
</dbReference>
<comment type="caution">
    <text evidence="2">The sequence shown here is derived from an EMBL/GenBank/DDBJ whole genome shotgun (WGS) entry which is preliminary data.</text>
</comment>
<evidence type="ECO:0008006" key="4">
    <source>
        <dbReference type="Google" id="ProtNLM"/>
    </source>
</evidence>
<proteinExistence type="predicted"/>
<evidence type="ECO:0000313" key="3">
    <source>
        <dbReference type="Proteomes" id="UP000708576"/>
    </source>
</evidence>
<organism evidence="2 3">
    <name type="scientific">Carboxylicivirga linearis</name>
    <dbReference type="NCBI Taxonomy" id="1628157"/>
    <lineage>
        <taxon>Bacteria</taxon>
        <taxon>Pseudomonadati</taxon>
        <taxon>Bacteroidota</taxon>
        <taxon>Bacteroidia</taxon>
        <taxon>Marinilabiliales</taxon>
        <taxon>Marinilabiliaceae</taxon>
        <taxon>Carboxylicivirga</taxon>
    </lineage>
</organism>
<dbReference type="Proteomes" id="UP000708576">
    <property type="component" value="Unassembled WGS sequence"/>
</dbReference>
<name>A0ABS5JY55_9BACT</name>